<dbReference type="CDD" id="cd08390">
    <property type="entry name" value="C2A_Synaptotagmin-15-17"/>
    <property type="match status" value="1"/>
</dbReference>
<feature type="domain" description="C2" evidence="4">
    <location>
        <begin position="314"/>
        <end position="433"/>
    </location>
</feature>
<dbReference type="InterPro" id="IPR005681">
    <property type="entry name" value="Tim23"/>
</dbReference>
<dbReference type="NCBIfam" id="TIGR00983">
    <property type="entry name" value="3a0801s02tim23"/>
    <property type="match status" value="1"/>
</dbReference>
<evidence type="ECO:0000256" key="1">
    <source>
        <dbReference type="ARBA" id="ARBA00006996"/>
    </source>
</evidence>
<dbReference type="Pfam" id="PF00168">
    <property type="entry name" value="C2"/>
    <property type="match status" value="1"/>
</dbReference>
<dbReference type="InterPro" id="IPR047897">
    <property type="entry name" value="Synaptotagmin-15/17_C2A"/>
</dbReference>
<dbReference type="Proteomes" id="UP000694559">
    <property type="component" value="Unplaced"/>
</dbReference>
<evidence type="ECO:0000256" key="2">
    <source>
        <dbReference type="ARBA" id="ARBA00022737"/>
    </source>
</evidence>
<dbReference type="GO" id="GO:0017156">
    <property type="term" value="P:calcium-ion regulated exocytosis"/>
    <property type="evidence" value="ECO:0007669"/>
    <property type="project" value="TreeGrafter"/>
</dbReference>
<dbReference type="Pfam" id="PF02466">
    <property type="entry name" value="Tim17"/>
    <property type="match status" value="1"/>
</dbReference>
<accession>A0A8C6XV65</accession>
<keyword evidence="2" id="KW-0677">Repeat</keyword>
<dbReference type="PROSITE" id="PS50004">
    <property type="entry name" value="C2"/>
    <property type="match status" value="1"/>
</dbReference>
<keyword evidence="3" id="KW-0472">Membrane</keyword>
<dbReference type="GO" id="GO:0005544">
    <property type="term" value="F:calcium-dependent phospholipid binding"/>
    <property type="evidence" value="ECO:0007669"/>
    <property type="project" value="TreeGrafter"/>
</dbReference>
<dbReference type="GO" id="GO:0005509">
    <property type="term" value="F:calcium ion binding"/>
    <property type="evidence" value="ECO:0007669"/>
    <property type="project" value="TreeGrafter"/>
</dbReference>
<dbReference type="InterPro" id="IPR035892">
    <property type="entry name" value="C2_domain_sf"/>
</dbReference>
<dbReference type="GO" id="GO:0030276">
    <property type="term" value="F:clathrin binding"/>
    <property type="evidence" value="ECO:0007669"/>
    <property type="project" value="TreeGrafter"/>
</dbReference>
<keyword evidence="3" id="KW-0812">Transmembrane</keyword>
<dbReference type="FunFam" id="2.60.40.150:FF:000237">
    <property type="entry name" value="Synaptotagmin 15"/>
    <property type="match status" value="1"/>
</dbReference>
<dbReference type="PANTHER" id="PTHR10024:SF234">
    <property type="entry name" value="SYNAPTOTAGMIN-15-RELATED"/>
    <property type="match status" value="1"/>
</dbReference>
<dbReference type="GO" id="GO:0070382">
    <property type="term" value="C:exocytic vesicle"/>
    <property type="evidence" value="ECO:0007669"/>
    <property type="project" value="TreeGrafter"/>
</dbReference>
<dbReference type="GO" id="GO:0000149">
    <property type="term" value="F:SNARE binding"/>
    <property type="evidence" value="ECO:0007669"/>
    <property type="project" value="TreeGrafter"/>
</dbReference>
<comment type="similarity">
    <text evidence="1">Belongs to the synaptotagmin family.</text>
</comment>
<dbReference type="SUPFAM" id="SSF49562">
    <property type="entry name" value="C2 domain (Calcium/lipid-binding domain, CaLB)"/>
    <property type="match status" value="1"/>
</dbReference>
<dbReference type="GeneTree" id="ENSGT00940000160819"/>
<dbReference type="GO" id="GO:0005744">
    <property type="term" value="C:TIM23 mitochondrial import inner membrane translocase complex"/>
    <property type="evidence" value="ECO:0007669"/>
    <property type="project" value="InterPro"/>
</dbReference>
<evidence type="ECO:0000313" key="6">
    <source>
        <dbReference type="Proteomes" id="UP000694559"/>
    </source>
</evidence>
<evidence type="ECO:0000313" key="5">
    <source>
        <dbReference type="Ensembl" id="ENSNNAP00000019549.1"/>
    </source>
</evidence>
<dbReference type="GO" id="GO:0008320">
    <property type="term" value="F:protein transmembrane transporter activity"/>
    <property type="evidence" value="ECO:0007669"/>
    <property type="project" value="InterPro"/>
</dbReference>
<dbReference type="SMART" id="SM00239">
    <property type="entry name" value="C2"/>
    <property type="match status" value="1"/>
</dbReference>
<proteinExistence type="inferred from homology"/>
<dbReference type="AlphaFoldDB" id="A0A8C6XV65"/>
<reference evidence="5" key="1">
    <citation type="submission" date="2025-08" db="UniProtKB">
        <authorList>
            <consortium name="Ensembl"/>
        </authorList>
    </citation>
    <scope>IDENTIFICATION</scope>
</reference>
<evidence type="ECO:0000259" key="4">
    <source>
        <dbReference type="PROSITE" id="PS50004"/>
    </source>
</evidence>
<feature type="transmembrane region" description="Helical" evidence="3">
    <location>
        <begin position="77"/>
        <end position="98"/>
    </location>
</feature>
<dbReference type="GO" id="GO:0030150">
    <property type="term" value="P:protein import into mitochondrial matrix"/>
    <property type="evidence" value="ECO:0007669"/>
    <property type="project" value="InterPro"/>
</dbReference>
<reference evidence="5" key="2">
    <citation type="submission" date="2025-09" db="UniProtKB">
        <authorList>
            <consortium name="Ensembl"/>
        </authorList>
    </citation>
    <scope>IDENTIFICATION</scope>
</reference>
<name>A0A8C6XV65_NAJNA</name>
<evidence type="ECO:0000256" key="3">
    <source>
        <dbReference type="SAM" id="Phobius"/>
    </source>
</evidence>
<dbReference type="GO" id="GO:0001786">
    <property type="term" value="F:phosphatidylserine binding"/>
    <property type="evidence" value="ECO:0007669"/>
    <property type="project" value="TreeGrafter"/>
</dbReference>
<feature type="transmembrane region" description="Helical" evidence="3">
    <location>
        <begin position="128"/>
        <end position="147"/>
    </location>
</feature>
<sequence length="500" mass="55210">MEGGAGNSKGSGFAGLFGAGGGVAGPSYSHADLAGVPLTGMNPLSPYLNVDPRYLIQDTDEFILPTGASKTRGRFELAFFTIGGCCITGAAFGALNGLRLGLKETQNMAWSKPRNVQILNMVTRQGALWANTLGSLALLYSAFGVIVEKTRGAEDDLNTVAAGTMTGMLYKSTEQAVAVAGGVVAGLLLLVLLGIAAYLFWKSRILKASYEELTGPIIPGLQEPEVAQSTSVPPPNARAKSVPFIVPPKFHRQGWTDMLNGEQIQEENELYVTPDSGPRSSFHSLAGAYLVGTINPELYRFPEDKSETDFPEGNIGRLWFSVEYEKESERLLVSLIKVRKLQPPSGSCNPLVKIYLLPDERRYLQSKTKRKNLNPQFDEDFVFQISSTVLFQRTLKFCVYHVDKQKKQVLLGQVIFPLKNEALAEDGKVVAWRDLEPDNLEPPSEHGDLQFSLSYNDYLARLTVVVLRARGLKLQNERNSTGQYGWREYLQYFALFLFFI</sequence>
<feature type="transmembrane region" description="Helical" evidence="3">
    <location>
        <begin position="176"/>
        <end position="201"/>
    </location>
</feature>
<protein>
    <recommendedName>
        <fullName evidence="4">C2 domain-containing protein</fullName>
    </recommendedName>
</protein>
<keyword evidence="3" id="KW-1133">Transmembrane helix</keyword>
<dbReference type="Gene3D" id="2.60.40.150">
    <property type="entry name" value="C2 domain"/>
    <property type="match status" value="1"/>
</dbReference>
<dbReference type="InterPro" id="IPR000008">
    <property type="entry name" value="C2_dom"/>
</dbReference>
<organism evidence="5 6">
    <name type="scientific">Naja naja</name>
    <name type="common">Indian cobra</name>
    <dbReference type="NCBI Taxonomy" id="35670"/>
    <lineage>
        <taxon>Eukaryota</taxon>
        <taxon>Metazoa</taxon>
        <taxon>Chordata</taxon>
        <taxon>Craniata</taxon>
        <taxon>Vertebrata</taxon>
        <taxon>Euteleostomi</taxon>
        <taxon>Lepidosauria</taxon>
        <taxon>Squamata</taxon>
        <taxon>Bifurcata</taxon>
        <taxon>Unidentata</taxon>
        <taxon>Episquamata</taxon>
        <taxon>Toxicofera</taxon>
        <taxon>Serpentes</taxon>
        <taxon>Colubroidea</taxon>
        <taxon>Elapidae</taxon>
        <taxon>Elapinae</taxon>
        <taxon>Naja</taxon>
    </lineage>
</organism>
<keyword evidence="6" id="KW-1185">Reference proteome</keyword>
<dbReference type="OrthoDB" id="10259057at2759"/>
<dbReference type="Ensembl" id="ENSNNAT00000020520.1">
    <property type="protein sequence ID" value="ENSNNAP00000019549.1"/>
    <property type="gene ID" value="ENSNNAG00000013034.1"/>
</dbReference>
<dbReference type="GO" id="GO:0005886">
    <property type="term" value="C:plasma membrane"/>
    <property type="evidence" value="ECO:0007669"/>
    <property type="project" value="TreeGrafter"/>
</dbReference>
<dbReference type="PANTHER" id="PTHR10024">
    <property type="entry name" value="SYNAPTOTAGMIN"/>
    <property type="match status" value="1"/>
</dbReference>